<dbReference type="SUPFAM" id="SSF143744">
    <property type="entry name" value="GlcG-like"/>
    <property type="match status" value="1"/>
</dbReference>
<comment type="caution">
    <text evidence="2">The sequence shown here is derived from an EMBL/GenBank/DDBJ whole genome shotgun (WGS) entry which is preliminary data.</text>
</comment>
<evidence type="ECO:0000313" key="2">
    <source>
        <dbReference type="EMBL" id="MBA6100359.1"/>
    </source>
</evidence>
<dbReference type="PANTHER" id="PTHR34309">
    <property type="entry name" value="SLR1406 PROTEIN"/>
    <property type="match status" value="1"/>
</dbReference>
<dbReference type="EMBL" id="JACGCX010000029">
    <property type="protein sequence ID" value="MBA6100359.1"/>
    <property type="molecule type" value="Genomic_DNA"/>
</dbReference>
<dbReference type="InterPro" id="IPR052517">
    <property type="entry name" value="GlcG_carb_metab_protein"/>
</dbReference>
<reference evidence="2 3" key="1">
    <citation type="submission" date="2020-07" db="EMBL/GenBank/DDBJ databases">
        <title>Diversity of carbapenemase encoding genes among Pseudomonas putida group clinical isolates in a tertiary Brazilian hospital.</title>
        <authorList>
            <person name="Alberto-Lei F."/>
            <person name="Nodari C.S."/>
            <person name="Streling A.P."/>
            <person name="Paulino J.T."/>
            <person name="Bessa-Neto F.O."/>
            <person name="Cayo R."/>
            <person name="Gales A.C."/>
        </authorList>
    </citation>
    <scope>NUCLEOTIDE SEQUENCE [LARGE SCALE GENOMIC DNA]</scope>
    <source>
        <strain evidence="2 3">12815</strain>
    </source>
</reference>
<evidence type="ECO:0000313" key="3">
    <source>
        <dbReference type="Proteomes" id="UP000545074"/>
    </source>
</evidence>
<dbReference type="PANTHER" id="PTHR34309:SF1">
    <property type="entry name" value="PROTEIN GLCG"/>
    <property type="match status" value="1"/>
</dbReference>
<feature type="signal peptide" evidence="1">
    <location>
        <begin position="1"/>
        <end position="23"/>
    </location>
</feature>
<dbReference type="InterPro" id="IPR038084">
    <property type="entry name" value="PduO/GlcC-like_sf"/>
</dbReference>
<dbReference type="RefSeq" id="WP_182390493.1">
    <property type="nucleotide sequence ID" value="NZ_JACGCX010000029.1"/>
</dbReference>
<gene>
    <name evidence="2" type="ORF">H4C80_25035</name>
</gene>
<dbReference type="Pfam" id="PF03928">
    <property type="entry name" value="HbpS-like"/>
    <property type="match status" value="1"/>
</dbReference>
<name>A0A7W2KL35_9PSED</name>
<organism evidence="2 3">
    <name type="scientific">Pseudomonas juntendi</name>
    <dbReference type="NCBI Taxonomy" id="2666183"/>
    <lineage>
        <taxon>Bacteria</taxon>
        <taxon>Pseudomonadati</taxon>
        <taxon>Pseudomonadota</taxon>
        <taxon>Gammaproteobacteria</taxon>
        <taxon>Pseudomonadales</taxon>
        <taxon>Pseudomonadaceae</taxon>
        <taxon>Pseudomonas</taxon>
    </lineage>
</organism>
<feature type="chain" id="PRO_5031111628" evidence="1">
    <location>
        <begin position="24"/>
        <end position="166"/>
    </location>
</feature>
<evidence type="ECO:0000256" key="1">
    <source>
        <dbReference type="SAM" id="SignalP"/>
    </source>
</evidence>
<dbReference type="Gene3D" id="3.30.450.150">
    <property type="entry name" value="Haem-degrading domain"/>
    <property type="match status" value="1"/>
</dbReference>
<accession>A0A7W2KL35</accession>
<dbReference type="Proteomes" id="UP000545074">
    <property type="component" value="Unassembled WGS sequence"/>
</dbReference>
<keyword evidence="1" id="KW-0732">Signal</keyword>
<protein>
    <submittedName>
        <fullName evidence="2">Heme-binding protein</fullName>
    </submittedName>
</protein>
<sequence>MNTKPLLLSLLIAGTAILAPAAAATSDEAASPLTSQQARNMAAAAELAAMAQGHAIVISIIDNHGKPKYFHRMDGADKASIKLAQLKAETSARFPLASPTSGEHSPAHPAKPYASLPGLTLLEGGLPIMDKNGMHIGGIGISGATPELDAQFTRVALEELGGESTL</sequence>
<proteinExistence type="predicted"/>
<dbReference type="InterPro" id="IPR005624">
    <property type="entry name" value="PduO/GlcC-like"/>
</dbReference>
<dbReference type="AlphaFoldDB" id="A0A7W2KL35"/>